<dbReference type="Gene3D" id="3.40.50.2300">
    <property type="match status" value="1"/>
</dbReference>
<dbReference type="Pfam" id="PF00486">
    <property type="entry name" value="Trans_reg_C"/>
    <property type="match status" value="1"/>
</dbReference>
<dbReference type="Proteomes" id="UP000480275">
    <property type="component" value="Unassembled WGS sequence"/>
</dbReference>
<keyword evidence="3" id="KW-0805">Transcription regulation</keyword>
<dbReference type="SMART" id="SM00448">
    <property type="entry name" value="REC"/>
    <property type="match status" value="1"/>
</dbReference>
<keyword evidence="4 7" id="KW-0238">DNA-binding</keyword>
<evidence type="ECO:0000313" key="10">
    <source>
        <dbReference type="EMBL" id="MQY51680.1"/>
    </source>
</evidence>
<dbReference type="GO" id="GO:0006355">
    <property type="term" value="P:regulation of DNA-templated transcription"/>
    <property type="evidence" value="ECO:0007669"/>
    <property type="project" value="InterPro"/>
</dbReference>
<feature type="domain" description="OmpR/PhoB-type" evidence="9">
    <location>
        <begin position="124"/>
        <end position="220"/>
    </location>
</feature>
<evidence type="ECO:0000256" key="6">
    <source>
        <dbReference type="PROSITE-ProRule" id="PRU00169"/>
    </source>
</evidence>
<keyword evidence="2" id="KW-0902">Two-component regulatory system</keyword>
<dbReference type="InterPro" id="IPR001867">
    <property type="entry name" value="OmpR/PhoB-type_DNA-bd"/>
</dbReference>
<feature type="domain" description="Response regulatory" evidence="8">
    <location>
        <begin position="2"/>
        <end position="116"/>
    </location>
</feature>
<evidence type="ECO:0000256" key="2">
    <source>
        <dbReference type="ARBA" id="ARBA00023012"/>
    </source>
</evidence>
<evidence type="ECO:0000259" key="8">
    <source>
        <dbReference type="PROSITE" id="PS50110"/>
    </source>
</evidence>
<dbReference type="InterPro" id="IPR011006">
    <property type="entry name" value="CheY-like_superfamily"/>
</dbReference>
<keyword evidence="5" id="KW-0804">Transcription</keyword>
<dbReference type="PANTHER" id="PTHR48111">
    <property type="entry name" value="REGULATOR OF RPOS"/>
    <property type="match status" value="1"/>
</dbReference>
<dbReference type="PROSITE" id="PS50110">
    <property type="entry name" value="RESPONSE_REGULATORY"/>
    <property type="match status" value="1"/>
</dbReference>
<dbReference type="SMART" id="SM00862">
    <property type="entry name" value="Trans_reg_C"/>
    <property type="match status" value="1"/>
</dbReference>
<dbReference type="SUPFAM" id="SSF52172">
    <property type="entry name" value="CheY-like"/>
    <property type="match status" value="1"/>
</dbReference>
<sequence length="226" mass="25142">MRILLAEDDALLADGLARALRQFSYIVDQVGDGASADAWLESQDYDLVILDLGLPRLEGSDVLRRLRGRRQTLPVLILSARDALEERVRLLNLGADDYLVKPVALSELEARVRALIRRGRALPDPVLQLGALRLDTGGKRAFLADTPLELTAREWMALEFLATRANRIISKEQIIDALYGWNEDISPNALEKLLSRLRAKLEPGGVLIRAVRGLGYYLECTDATNT</sequence>
<feature type="DNA-binding region" description="OmpR/PhoB-type" evidence="7">
    <location>
        <begin position="124"/>
        <end position="220"/>
    </location>
</feature>
<dbReference type="GO" id="GO:0032993">
    <property type="term" value="C:protein-DNA complex"/>
    <property type="evidence" value="ECO:0007669"/>
    <property type="project" value="TreeGrafter"/>
</dbReference>
<dbReference type="AlphaFoldDB" id="A0A6L5JYM1"/>
<evidence type="ECO:0000256" key="4">
    <source>
        <dbReference type="ARBA" id="ARBA00023125"/>
    </source>
</evidence>
<comment type="caution">
    <text evidence="10">The sequence shown here is derived from an EMBL/GenBank/DDBJ whole genome shotgun (WGS) entry which is preliminary data.</text>
</comment>
<gene>
    <name evidence="10" type="ORF">GHK24_07835</name>
</gene>
<dbReference type="PANTHER" id="PTHR48111:SF67">
    <property type="entry name" value="TRANSCRIPTIONAL REGULATORY PROTEIN TCTD"/>
    <property type="match status" value="1"/>
</dbReference>
<dbReference type="Pfam" id="PF00072">
    <property type="entry name" value="Response_reg"/>
    <property type="match status" value="1"/>
</dbReference>
<dbReference type="OrthoDB" id="9802426at2"/>
<dbReference type="CDD" id="cd17624">
    <property type="entry name" value="REC_OmpR_PmrA-like"/>
    <property type="match status" value="1"/>
</dbReference>
<dbReference type="FunFam" id="3.40.50.2300:FF:000002">
    <property type="entry name" value="DNA-binding response regulator PhoP"/>
    <property type="match status" value="1"/>
</dbReference>
<dbReference type="EMBL" id="WIXJ01000004">
    <property type="protein sequence ID" value="MQY51680.1"/>
    <property type="molecule type" value="Genomic_DNA"/>
</dbReference>
<dbReference type="GO" id="GO:0000976">
    <property type="term" value="F:transcription cis-regulatory region binding"/>
    <property type="evidence" value="ECO:0007669"/>
    <property type="project" value="TreeGrafter"/>
</dbReference>
<dbReference type="GO" id="GO:0000156">
    <property type="term" value="F:phosphorelay response regulator activity"/>
    <property type="evidence" value="ECO:0007669"/>
    <property type="project" value="TreeGrafter"/>
</dbReference>
<accession>A0A6L5JYM1</accession>
<evidence type="ECO:0000256" key="5">
    <source>
        <dbReference type="ARBA" id="ARBA00023163"/>
    </source>
</evidence>
<dbReference type="InterPro" id="IPR036388">
    <property type="entry name" value="WH-like_DNA-bd_sf"/>
</dbReference>
<reference evidence="10 11" key="1">
    <citation type="submission" date="2019-10" db="EMBL/GenBank/DDBJ databases">
        <title>Whole-genome sequence of the purple nonsulfur photosynthetic bacterium Rhodocyclus tenuis.</title>
        <authorList>
            <person name="Kyndt J.A."/>
            <person name="Meyer T.E."/>
        </authorList>
    </citation>
    <scope>NUCLEOTIDE SEQUENCE [LARGE SCALE GENOMIC DNA]</scope>
    <source>
        <strain evidence="10 11">DSM 110</strain>
    </source>
</reference>
<dbReference type="GO" id="GO:0005829">
    <property type="term" value="C:cytosol"/>
    <property type="evidence" value="ECO:0007669"/>
    <property type="project" value="TreeGrafter"/>
</dbReference>
<name>A0A6L5JYM1_RHOTE</name>
<dbReference type="PROSITE" id="PS51755">
    <property type="entry name" value="OMPR_PHOB"/>
    <property type="match status" value="1"/>
</dbReference>
<evidence type="ECO:0000256" key="1">
    <source>
        <dbReference type="ARBA" id="ARBA00022553"/>
    </source>
</evidence>
<evidence type="ECO:0000259" key="9">
    <source>
        <dbReference type="PROSITE" id="PS51755"/>
    </source>
</evidence>
<protein>
    <submittedName>
        <fullName evidence="10">Response regulator</fullName>
    </submittedName>
</protein>
<evidence type="ECO:0000313" key="11">
    <source>
        <dbReference type="Proteomes" id="UP000480275"/>
    </source>
</evidence>
<dbReference type="CDD" id="cd00383">
    <property type="entry name" value="trans_reg_C"/>
    <property type="match status" value="1"/>
</dbReference>
<proteinExistence type="predicted"/>
<evidence type="ECO:0000256" key="3">
    <source>
        <dbReference type="ARBA" id="ARBA00023015"/>
    </source>
</evidence>
<keyword evidence="1 6" id="KW-0597">Phosphoprotein</keyword>
<dbReference type="InterPro" id="IPR039420">
    <property type="entry name" value="WalR-like"/>
</dbReference>
<dbReference type="InterPro" id="IPR001789">
    <property type="entry name" value="Sig_transdc_resp-reg_receiver"/>
</dbReference>
<evidence type="ECO:0000256" key="7">
    <source>
        <dbReference type="PROSITE-ProRule" id="PRU01091"/>
    </source>
</evidence>
<organism evidence="10 11">
    <name type="scientific">Rhodocyclus tenuis</name>
    <name type="common">Rhodospirillum tenue</name>
    <dbReference type="NCBI Taxonomy" id="1066"/>
    <lineage>
        <taxon>Bacteria</taxon>
        <taxon>Pseudomonadati</taxon>
        <taxon>Pseudomonadota</taxon>
        <taxon>Betaproteobacteria</taxon>
        <taxon>Rhodocyclales</taxon>
        <taxon>Rhodocyclaceae</taxon>
        <taxon>Rhodocyclus</taxon>
    </lineage>
</organism>
<dbReference type="Gene3D" id="1.10.10.10">
    <property type="entry name" value="Winged helix-like DNA-binding domain superfamily/Winged helix DNA-binding domain"/>
    <property type="match status" value="1"/>
</dbReference>
<feature type="modified residue" description="4-aspartylphosphate" evidence="6">
    <location>
        <position position="51"/>
    </location>
</feature>